<dbReference type="Proteomes" id="UP000677515">
    <property type="component" value="Plasmid pERA53"/>
</dbReference>
<dbReference type="RefSeq" id="WP_133846746.1">
    <property type="nucleotide sequence ID" value="NZ_AP024330.1"/>
</dbReference>
<organism evidence="2 3">
    <name type="scientific">Erwinia rhapontici</name>
    <name type="common">Pectobacterium rhapontici</name>
    <dbReference type="NCBI Taxonomy" id="55212"/>
    <lineage>
        <taxon>Bacteria</taxon>
        <taxon>Pseudomonadati</taxon>
        <taxon>Pseudomonadota</taxon>
        <taxon>Gammaproteobacteria</taxon>
        <taxon>Enterobacterales</taxon>
        <taxon>Erwiniaceae</taxon>
        <taxon>Erwinia</taxon>
    </lineage>
</organism>
<protein>
    <recommendedName>
        <fullName evidence="4">Multiple stress resistance protein BhsA</fullName>
    </recommendedName>
</protein>
<geneLocation type="plasmid" evidence="2 3">
    <name>pERA53</name>
</geneLocation>
<dbReference type="EMBL" id="AP024330">
    <property type="protein sequence ID" value="BCQ37332.1"/>
    <property type="molecule type" value="Genomic_DNA"/>
</dbReference>
<evidence type="ECO:0000256" key="1">
    <source>
        <dbReference type="SAM" id="SignalP"/>
    </source>
</evidence>
<evidence type="ECO:0000313" key="2">
    <source>
        <dbReference type="EMBL" id="BCQ37332.1"/>
    </source>
</evidence>
<gene>
    <name evidence="2" type="ORF">ERHA53_46750</name>
</gene>
<keyword evidence="2" id="KW-0614">Plasmid</keyword>
<dbReference type="GeneID" id="99868983"/>
<keyword evidence="3" id="KW-1185">Reference proteome</keyword>
<reference evidence="2 3" key="1">
    <citation type="submission" date="2021-01" db="EMBL/GenBank/DDBJ databases">
        <title>Complete genome sequence of Erwinia rhapontici MAFF 311153.</title>
        <authorList>
            <person name="Morohoshi T."/>
            <person name="Someya N."/>
        </authorList>
    </citation>
    <scope>NUCLEOTIDE SEQUENCE [LARGE SCALE GENOMIC DNA]</scope>
    <source>
        <strain evidence="2 3">MAFF 311153</strain>
        <plasmid evidence="2 3">pERA53</plasmid>
    </source>
</reference>
<feature type="signal peptide" evidence="1">
    <location>
        <begin position="1"/>
        <end position="22"/>
    </location>
</feature>
<keyword evidence="1" id="KW-0732">Signal</keyword>
<feature type="chain" id="PRO_5046610987" description="Multiple stress resistance protein BhsA" evidence="1">
    <location>
        <begin position="23"/>
        <end position="85"/>
    </location>
</feature>
<sequence length="85" mass="8486">MKLSKSALVAVILSTMSGASLAALPEGQVSTVPPAVATTYVTGSTTLVSLDVQLSGTPALPAARPLAIARVTGANSLYGTTISYH</sequence>
<evidence type="ECO:0000313" key="3">
    <source>
        <dbReference type="Proteomes" id="UP000677515"/>
    </source>
</evidence>
<evidence type="ECO:0008006" key="4">
    <source>
        <dbReference type="Google" id="ProtNLM"/>
    </source>
</evidence>
<name>A0ABM7N794_ERWRD</name>
<accession>A0ABM7N794</accession>
<proteinExistence type="predicted"/>